<evidence type="ECO:0000256" key="8">
    <source>
        <dbReference type="SAM" id="MobiDB-lite"/>
    </source>
</evidence>
<reference evidence="10" key="1">
    <citation type="submission" date="2021-12" db="EMBL/GenBank/DDBJ databases">
        <authorList>
            <person name="Martin H S."/>
        </authorList>
    </citation>
    <scope>NUCLEOTIDE SEQUENCE</scope>
</reference>
<feature type="coiled-coil region" evidence="7">
    <location>
        <begin position="62"/>
        <end position="110"/>
    </location>
</feature>
<dbReference type="GO" id="GO:0005634">
    <property type="term" value="C:nucleus"/>
    <property type="evidence" value="ECO:0007669"/>
    <property type="project" value="TreeGrafter"/>
</dbReference>
<dbReference type="Pfam" id="PF00170">
    <property type="entry name" value="bZIP_1"/>
    <property type="match status" value="1"/>
</dbReference>
<evidence type="ECO:0000256" key="2">
    <source>
        <dbReference type="ARBA" id="ARBA00023015"/>
    </source>
</evidence>
<dbReference type="InterPro" id="IPR052470">
    <property type="entry name" value="ER_Stress-Reg_TF"/>
</dbReference>
<evidence type="ECO:0000259" key="9">
    <source>
        <dbReference type="PROSITE" id="PS50217"/>
    </source>
</evidence>
<keyword evidence="5" id="KW-0539">Nucleus</keyword>
<proteinExistence type="predicted"/>
<dbReference type="InterPro" id="IPR046347">
    <property type="entry name" value="bZIP_sf"/>
</dbReference>
<dbReference type="PANTHER" id="PTHR46542:SF1">
    <property type="entry name" value="X-BOX BINDING PROTEIN 1"/>
    <property type="match status" value="1"/>
</dbReference>
<name>A0A8J9YA16_9NEOP</name>
<evidence type="ECO:0000313" key="11">
    <source>
        <dbReference type="Proteomes" id="UP000838878"/>
    </source>
</evidence>
<dbReference type="CDD" id="cd14691">
    <property type="entry name" value="bZIP_XBP1"/>
    <property type="match status" value="1"/>
</dbReference>
<feature type="non-terminal residue" evidence="10">
    <location>
        <position position="346"/>
    </location>
</feature>
<keyword evidence="3" id="KW-0238">DNA-binding</keyword>
<evidence type="ECO:0000256" key="1">
    <source>
        <dbReference type="ARBA" id="ARBA00022843"/>
    </source>
</evidence>
<evidence type="ECO:0000256" key="5">
    <source>
        <dbReference type="ARBA" id="ARBA00023242"/>
    </source>
</evidence>
<dbReference type="PROSITE" id="PS50217">
    <property type="entry name" value="BZIP"/>
    <property type="match status" value="1"/>
</dbReference>
<dbReference type="SMART" id="SM00338">
    <property type="entry name" value="BRLZ"/>
    <property type="match status" value="1"/>
</dbReference>
<accession>A0A8J9YA16</accession>
<dbReference type="OrthoDB" id="20960at2759"/>
<dbReference type="Proteomes" id="UP000838878">
    <property type="component" value="Chromosome 13"/>
</dbReference>
<evidence type="ECO:0000256" key="3">
    <source>
        <dbReference type="ARBA" id="ARBA00023125"/>
    </source>
</evidence>
<dbReference type="AlphaFoldDB" id="A0A8J9YA16"/>
<protein>
    <recommendedName>
        <fullName evidence="6">X-box-binding protein 1</fullName>
    </recommendedName>
</protein>
<evidence type="ECO:0000313" key="10">
    <source>
        <dbReference type="EMBL" id="CAH0718801.1"/>
    </source>
</evidence>
<keyword evidence="2" id="KW-0805">Transcription regulation</keyword>
<evidence type="ECO:0000256" key="4">
    <source>
        <dbReference type="ARBA" id="ARBA00023163"/>
    </source>
</evidence>
<dbReference type="GO" id="GO:0000981">
    <property type="term" value="F:DNA-binding transcription factor activity, RNA polymerase II-specific"/>
    <property type="evidence" value="ECO:0007669"/>
    <property type="project" value="TreeGrafter"/>
</dbReference>
<sequence length="346" mass="38333">MSAPIIITVPNNYLAVDELESKVVVDVAPSPSSRKRRLDHLTWEEKMQRKKLKNRVAAQTSRDRKKAKMDEMESRIKQCMDMNERLVSEVESLKALNERLLSENAALRSAAAARDVTGAPRPAVSYPQQKEGPPMASRAARMLMAILALSQNYSPTSTPLREDKHVESRSDSQCDQGREVVGTSAKQLESGESGILSAVKHDIDRILAQHSYAHPYPDTDVEVKEESNDKGDMFYASYEANDCITVEVPCDDQVVEVPSTDIEADFNILTDNSSDITLECDMKLLSPMTLSPKSSEENLFGASPSHTNFSSDLGYESLSSPLSEPESMDLSDFWCDSFSELFPGLA</sequence>
<dbReference type="GO" id="GO:0000977">
    <property type="term" value="F:RNA polymerase II transcription regulatory region sequence-specific DNA binding"/>
    <property type="evidence" value="ECO:0007669"/>
    <property type="project" value="TreeGrafter"/>
</dbReference>
<organism evidence="10 11">
    <name type="scientific">Brenthis ino</name>
    <name type="common">lesser marbled fritillary</name>
    <dbReference type="NCBI Taxonomy" id="405034"/>
    <lineage>
        <taxon>Eukaryota</taxon>
        <taxon>Metazoa</taxon>
        <taxon>Ecdysozoa</taxon>
        <taxon>Arthropoda</taxon>
        <taxon>Hexapoda</taxon>
        <taxon>Insecta</taxon>
        <taxon>Pterygota</taxon>
        <taxon>Neoptera</taxon>
        <taxon>Endopterygota</taxon>
        <taxon>Lepidoptera</taxon>
        <taxon>Glossata</taxon>
        <taxon>Ditrysia</taxon>
        <taxon>Papilionoidea</taxon>
        <taxon>Nymphalidae</taxon>
        <taxon>Heliconiinae</taxon>
        <taxon>Argynnini</taxon>
        <taxon>Brenthis</taxon>
    </lineage>
</organism>
<dbReference type="SUPFAM" id="SSF57959">
    <property type="entry name" value="Leucine zipper domain"/>
    <property type="match status" value="1"/>
</dbReference>
<gene>
    <name evidence="10" type="ORF">BINO364_LOCUS5224</name>
</gene>
<keyword evidence="4" id="KW-0804">Transcription</keyword>
<dbReference type="EMBL" id="OV170233">
    <property type="protein sequence ID" value="CAH0718801.1"/>
    <property type="molecule type" value="Genomic_DNA"/>
</dbReference>
<feature type="region of interest" description="Disordered" evidence="8">
    <location>
        <begin position="154"/>
        <end position="177"/>
    </location>
</feature>
<evidence type="ECO:0000256" key="6">
    <source>
        <dbReference type="ARBA" id="ARBA00040165"/>
    </source>
</evidence>
<dbReference type="PANTHER" id="PTHR46542">
    <property type="entry name" value="X-BOX BINDING PROTEIN 1"/>
    <property type="match status" value="1"/>
</dbReference>
<feature type="domain" description="BZIP" evidence="9">
    <location>
        <begin position="44"/>
        <end position="107"/>
    </location>
</feature>
<dbReference type="PROSITE" id="PS00036">
    <property type="entry name" value="BZIP_BASIC"/>
    <property type="match status" value="1"/>
</dbReference>
<dbReference type="Gene3D" id="1.20.5.170">
    <property type="match status" value="1"/>
</dbReference>
<evidence type="ECO:0000256" key="7">
    <source>
        <dbReference type="SAM" id="Coils"/>
    </source>
</evidence>
<keyword evidence="7" id="KW-0175">Coiled coil</keyword>
<dbReference type="InterPro" id="IPR004827">
    <property type="entry name" value="bZIP"/>
</dbReference>
<keyword evidence="11" id="KW-1185">Reference proteome</keyword>
<keyword evidence="1" id="KW-0832">Ubl conjugation</keyword>
<feature type="compositionally biased region" description="Basic and acidic residues" evidence="8">
    <location>
        <begin position="160"/>
        <end position="177"/>
    </location>
</feature>